<dbReference type="InterPro" id="IPR013785">
    <property type="entry name" value="Aldolase_TIM"/>
</dbReference>
<keyword evidence="2" id="KW-0479">Metal-binding</keyword>
<gene>
    <name evidence="3" type="ORF">GJR97_13615</name>
</gene>
<name>A0A6L5R3V9_9MICO</name>
<dbReference type="PANTHER" id="PTHR30304:SF0">
    <property type="entry name" value="D-TAGATOSE-1,6-BISPHOSPHATE ALDOLASE SUBUNIT GATY-RELATED"/>
    <property type="match status" value="1"/>
</dbReference>
<comment type="caution">
    <text evidence="3">The sequence shown here is derived from an EMBL/GenBank/DDBJ whole genome shotgun (WGS) entry which is preliminary data.</text>
</comment>
<dbReference type="AlphaFoldDB" id="A0A6L5R3V9"/>
<evidence type="ECO:0000256" key="1">
    <source>
        <dbReference type="PIRSR" id="PIRSR001359-1"/>
    </source>
</evidence>
<dbReference type="CDD" id="cd00947">
    <property type="entry name" value="TBP_aldolase_IIB"/>
    <property type="match status" value="1"/>
</dbReference>
<sequence>MLIRTSRLAAEVGASLPAIAAFNVITLEFAEGIVVGAERAGLPVLLSVSHNAVRFHGGLSPIASACRAVAEGASVPVGLHLDHCESEDLVREAADLGFGSAMYDASTLDYGANVAATARVAERGRERGLWIEAELGEIGGKGGAHAPGVRTDPEEASAFVRATGVDALAVAVGTSHAMTTRTARPDMALIARLAAAVPVPLVLHGSSGVDDEGIQASIVAGIRKVNVGTQLSAAYTTALVERLGDRPDPRPGLAAARDSIAEIVERLLGVISAPRPVESKEPVCP</sequence>
<keyword evidence="2" id="KW-0862">Zinc</keyword>
<evidence type="ECO:0000313" key="4">
    <source>
        <dbReference type="Proteomes" id="UP000476511"/>
    </source>
</evidence>
<organism evidence="3 4">
    <name type="scientific">Agromyces kandeliae</name>
    <dbReference type="NCBI Taxonomy" id="2666141"/>
    <lineage>
        <taxon>Bacteria</taxon>
        <taxon>Bacillati</taxon>
        <taxon>Actinomycetota</taxon>
        <taxon>Actinomycetes</taxon>
        <taxon>Micrococcales</taxon>
        <taxon>Microbacteriaceae</taxon>
        <taxon>Agromyces</taxon>
    </lineage>
</organism>
<dbReference type="SUPFAM" id="SSF51569">
    <property type="entry name" value="Aldolase"/>
    <property type="match status" value="1"/>
</dbReference>
<comment type="cofactor">
    <cofactor evidence="2">
        <name>Zn(2+)</name>
        <dbReference type="ChEBI" id="CHEBI:29105"/>
    </cofactor>
    <text evidence="2">Binds 2 Zn(2+) ions per subunit. One is catalytic and the other provides a structural contribution.</text>
</comment>
<dbReference type="Proteomes" id="UP000476511">
    <property type="component" value="Unassembled WGS sequence"/>
</dbReference>
<feature type="binding site" evidence="2">
    <location>
        <position position="176"/>
    </location>
    <ligand>
        <name>Zn(2+)</name>
        <dbReference type="ChEBI" id="CHEBI:29105"/>
        <label>1</label>
        <note>catalytic</note>
    </ligand>
</feature>
<keyword evidence="4" id="KW-1185">Reference proteome</keyword>
<protein>
    <submittedName>
        <fullName evidence="3">Fructose-bisphosphate aldolase</fullName>
    </submittedName>
</protein>
<dbReference type="GO" id="GO:0016832">
    <property type="term" value="F:aldehyde-lyase activity"/>
    <property type="evidence" value="ECO:0007669"/>
    <property type="project" value="InterPro"/>
</dbReference>
<dbReference type="PANTHER" id="PTHR30304">
    <property type="entry name" value="D-TAGATOSE-1,6-BISPHOSPHATE ALDOLASE"/>
    <property type="match status" value="1"/>
</dbReference>
<evidence type="ECO:0000256" key="2">
    <source>
        <dbReference type="PIRSR" id="PIRSR001359-3"/>
    </source>
</evidence>
<feature type="active site" description="Proton donor" evidence="1">
    <location>
        <position position="82"/>
    </location>
</feature>
<feature type="binding site" evidence="2">
    <location>
        <position position="204"/>
    </location>
    <ligand>
        <name>Zn(2+)</name>
        <dbReference type="ChEBI" id="CHEBI:29105"/>
        <label>1</label>
        <note>catalytic</note>
    </ligand>
</feature>
<reference evidence="3 4" key="1">
    <citation type="submission" date="2019-11" db="EMBL/GenBank/DDBJ databases">
        <title>Agromyces kandeliae sp. nov., isolated from mangrove soil.</title>
        <authorList>
            <person name="Wang R."/>
        </authorList>
    </citation>
    <scope>NUCLEOTIDE SEQUENCE [LARGE SCALE GENOMIC DNA]</scope>
    <source>
        <strain evidence="3 4">Q22</strain>
    </source>
</reference>
<dbReference type="RefSeq" id="WP_154347327.1">
    <property type="nucleotide sequence ID" value="NZ_WKJD01000018.1"/>
</dbReference>
<dbReference type="InterPro" id="IPR000771">
    <property type="entry name" value="FBA_II"/>
</dbReference>
<dbReference type="Gene3D" id="3.20.20.70">
    <property type="entry name" value="Aldolase class I"/>
    <property type="match status" value="1"/>
</dbReference>
<dbReference type="PIRSF" id="PIRSF001359">
    <property type="entry name" value="F_bP_aldolase_II"/>
    <property type="match status" value="1"/>
</dbReference>
<feature type="binding site" evidence="2">
    <location>
        <position position="83"/>
    </location>
    <ligand>
        <name>Zn(2+)</name>
        <dbReference type="ChEBI" id="CHEBI:29105"/>
        <label>1</label>
        <note>catalytic</note>
    </ligand>
</feature>
<evidence type="ECO:0000313" key="3">
    <source>
        <dbReference type="EMBL" id="MRX44761.1"/>
    </source>
</evidence>
<feature type="binding site" evidence="2">
    <location>
        <position position="104"/>
    </location>
    <ligand>
        <name>Zn(2+)</name>
        <dbReference type="ChEBI" id="CHEBI:29105"/>
        <label>2</label>
    </ligand>
</feature>
<feature type="binding site" evidence="2">
    <location>
        <position position="134"/>
    </location>
    <ligand>
        <name>Zn(2+)</name>
        <dbReference type="ChEBI" id="CHEBI:29105"/>
        <label>2</label>
    </ligand>
</feature>
<dbReference type="GO" id="GO:0005975">
    <property type="term" value="P:carbohydrate metabolic process"/>
    <property type="evidence" value="ECO:0007669"/>
    <property type="project" value="InterPro"/>
</dbReference>
<dbReference type="EMBL" id="WKJD01000018">
    <property type="protein sequence ID" value="MRX44761.1"/>
    <property type="molecule type" value="Genomic_DNA"/>
</dbReference>
<accession>A0A6L5R3V9</accession>
<dbReference type="GO" id="GO:0008270">
    <property type="term" value="F:zinc ion binding"/>
    <property type="evidence" value="ECO:0007669"/>
    <property type="project" value="InterPro"/>
</dbReference>
<dbReference type="Pfam" id="PF01116">
    <property type="entry name" value="F_bP_aldolase"/>
    <property type="match status" value="1"/>
</dbReference>
<proteinExistence type="predicted"/>
<dbReference type="InterPro" id="IPR050246">
    <property type="entry name" value="Class_II_FBP_aldolase"/>
</dbReference>